<comment type="caution">
    <text evidence="2">The sequence shown here is derived from an EMBL/GenBank/DDBJ whole genome shotgun (WGS) entry which is preliminary data.</text>
</comment>
<dbReference type="PROSITE" id="PS50005">
    <property type="entry name" value="TPR"/>
    <property type="match status" value="1"/>
</dbReference>
<gene>
    <name evidence="2" type="ORF">P6P90_16560</name>
</gene>
<dbReference type="RefSeq" id="WP_278018690.1">
    <property type="nucleotide sequence ID" value="NZ_JARRRY010000032.1"/>
</dbReference>
<dbReference type="SUPFAM" id="SSF48452">
    <property type="entry name" value="TPR-like"/>
    <property type="match status" value="1"/>
</dbReference>
<evidence type="ECO:0008006" key="4">
    <source>
        <dbReference type="Google" id="ProtNLM"/>
    </source>
</evidence>
<keyword evidence="3" id="KW-1185">Reference proteome</keyword>
<dbReference type="InterPro" id="IPR011990">
    <property type="entry name" value="TPR-like_helical_dom_sf"/>
</dbReference>
<organism evidence="2 3">
    <name type="scientific">Ectobacillus antri</name>
    <dbReference type="NCBI Taxonomy" id="2486280"/>
    <lineage>
        <taxon>Bacteria</taxon>
        <taxon>Bacillati</taxon>
        <taxon>Bacillota</taxon>
        <taxon>Bacilli</taxon>
        <taxon>Bacillales</taxon>
        <taxon>Bacillaceae</taxon>
        <taxon>Ectobacillus</taxon>
    </lineage>
</organism>
<evidence type="ECO:0000313" key="3">
    <source>
        <dbReference type="Proteomes" id="UP001218246"/>
    </source>
</evidence>
<dbReference type="InterPro" id="IPR019734">
    <property type="entry name" value="TPR_rpt"/>
</dbReference>
<protein>
    <recommendedName>
        <fullName evidence="4">Tetratricopeptide repeat protein</fullName>
    </recommendedName>
</protein>
<accession>A0ABT6H9V3</accession>
<feature type="repeat" description="TPR" evidence="1">
    <location>
        <begin position="98"/>
        <end position="131"/>
    </location>
</feature>
<evidence type="ECO:0000256" key="1">
    <source>
        <dbReference type="PROSITE-ProRule" id="PRU00339"/>
    </source>
</evidence>
<dbReference type="EMBL" id="JARULN010000031">
    <property type="protein sequence ID" value="MDG5755509.1"/>
    <property type="molecule type" value="Genomic_DNA"/>
</dbReference>
<sequence length="351" mass="41422">MNKFRGKSLEELEDLEQELLDKSDEEEKWTYYSDLISLYKEMYACGRKEKDSSHVYAKNRLVHYLVQYGEYSKTSYQKDEKMAQATLEQVLNYDRENPIAHYRLGFLAYKKKSYGKATHYFNQALEYNATYGGDKDYLLKGQQLYNAYRYLANSALYVAANAHKQTEEIENVDKEYIPDHNLSPLYQILEKNEVYLHQHAFYYITESGIETCSKEVCENIIDSVIQDTLVLYFGDQEILLKYAEKSKVLTKKNGDKLLHLLCGTKKESPAHRLNYRDLIKPRKNNVATEETFERDVRRIKGILSECNVPDCIVETRIFRDNKNEIAYYFDKSVNFIIMHRTDDDVKSLYHQ</sequence>
<dbReference type="SMART" id="SM00028">
    <property type="entry name" value="TPR"/>
    <property type="match status" value="1"/>
</dbReference>
<evidence type="ECO:0000313" key="2">
    <source>
        <dbReference type="EMBL" id="MDG5755509.1"/>
    </source>
</evidence>
<keyword evidence="1" id="KW-0802">TPR repeat</keyword>
<name>A0ABT6H9V3_9BACI</name>
<dbReference type="Proteomes" id="UP001218246">
    <property type="component" value="Unassembled WGS sequence"/>
</dbReference>
<proteinExistence type="predicted"/>
<reference evidence="2 3" key="1">
    <citation type="submission" date="2023-04" db="EMBL/GenBank/DDBJ databases">
        <title>Ectobacillus antri isolated from activated sludge.</title>
        <authorList>
            <person name="Yan P."/>
            <person name="Liu X."/>
        </authorList>
    </citation>
    <scope>NUCLEOTIDE SEQUENCE [LARGE SCALE GENOMIC DNA]</scope>
    <source>
        <strain evidence="2 3">C18H</strain>
    </source>
</reference>
<dbReference type="Gene3D" id="1.25.40.10">
    <property type="entry name" value="Tetratricopeptide repeat domain"/>
    <property type="match status" value="1"/>
</dbReference>